<keyword evidence="2" id="KW-0732">Signal</keyword>
<evidence type="ECO:0000313" key="3">
    <source>
        <dbReference type="EMBL" id="BAD45247.1"/>
    </source>
</evidence>
<dbReference type="EMBL" id="AP003521">
    <property type="protein sequence ID" value="BAD45247.1"/>
    <property type="molecule type" value="Genomic_DNA"/>
</dbReference>
<evidence type="ECO:0000313" key="4">
    <source>
        <dbReference type="EMBL" id="BAD45349.1"/>
    </source>
</evidence>
<evidence type="ECO:0000256" key="2">
    <source>
        <dbReference type="SAM" id="SignalP"/>
    </source>
</evidence>
<dbReference type="Proteomes" id="UP000000763">
    <property type="component" value="Chromosome 6"/>
</dbReference>
<reference evidence="4" key="2">
    <citation type="submission" date="2001-05" db="EMBL/GenBank/DDBJ databases">
        <title>Oryza sativa nipponbare(GA3) genomic DNA, chromosome 6, PAC clone:P0664F03.</title>
        <authorList>
            <person name="Sasaki T."/>
            <person name="Matsumoto T."/>
            <person name="Yamamoto K."/>
        </authorList>
    </citation>
    <scope>NUCLEOTIDE SEQUENCE</scope>
</reference>
<reference evidence="5" key="4">
    <citation type="journal article" date="2008" name="Nucleic Acids Res.">
        <title>The rice annotation project database (RAP-DB): 2008 update.</title>
        <authorList>
            <consortium name="The rice annotation project (RAP)"/>
        </authorList>
    </citation>
    <scope>GENOME REANNOTATION</scope>
    <source>
        <strain evidence="5">cv. Nipponbare</strain>
    </source>
</reference>
<reference evidence="3" key="1">
    <citation type="submission" date="2001-04" db="EMBL/GenBank/DDBJ databases">
        <title>Oryza sativa nipponbare(GA3) genomic DNA, chromosome 6, PAC clone:P0025G03.</title>
        <authorList>
            <person name="Sasaki T."/>
            <person name="Matsumoto T."/>
            <person name="Yamamoto K."/>
        </authorList>
    </citation>
    <scope>NUCLEOTIDE SEQUENCE</scope>
</reference>
<proteinExistence type="predicted"/>
<accession>Q656B8</accession>
<feature type="signal peptide" evidence="2">
    <location>
        <begin position="1"/>
        <end position="18"/>
    </location>
</feature>
<organism evidence="4 5">
    <name type="scientific">Oryza sativa subsp. japonica</name>
    <name type="common">Rice</name>
    <dbReference type="NCBI Taxonomy" id="39947"/>
    <lineage>
        <taxon>Eukaryota</taxon>
        <taxon>Viridiplantae</taxon>
        <taxon>Streptophyta</taxon>
        <taxon>Embryophyta</taxon>
        <taxon>Tracheophyta</taxon>
        <taxon>Spermatophyta</taxon>
        <taxon>Magnoliopsida</taxon>
        <taxon>Liliopsida</taxon>
        <taxon>Poales</taxon>
        <taxon>Poaceae</taxon>
        <taxon>BOP clade</taxon>
        <taxon>Oryzoideae</taxon>
        <taxon>Oryzeae</taxon>
        <taxon>Oryzinae</taxon>
        <taxon>Oryza</taxon>
        <taxon>Oryza sativa</taxon>
    </lineage>
</organism>
<name>Q656B8_ORYSJ</name>
<sequence>MAAHFLWVFGSWAGVGWGGTGRIFPPDAGWGDPADSAGCSRPSARASRDERHVGRVTPLTTRRARQPGKATTVEASSAAAARASRRRERRRGRRRLGRAGDERGGELGGKRGGELGGER</sequence>
<evidence type="ECO:0000313" key="5">
    <source>
        <dbReference type="Proteomes" id="UP000000763"/>
    </source>
</evidence>
<evidence type="ECO:0000256" key="1">
    <source>
        <dbReference type="SAM" id="MobiDB-lite"/>
    </source>
</evidence>
<feature type="compositionally biased region" description="Basic and acidic residues" evidence="1">
    <location>
        <begin position="98"/>
        <end position="119"/>
    </location>
</feature>
<feature type="chain" id="PRO_5010141238" evidence="2">
    <location>
        <begin position="19"/>
        <end position="119"/>
    </location>
</feature>
<feature type="region of interest" description="Disordered" evidence="1">
    <location>
        <begin position="23"/>
        <end position="119"/>
    </location>
</feature>
<dbReference type="EMBL" id="AP003577">
    <property type="protein sequence ID" value="BAD45349.1"/>
    <property type="molecule type" value="Genomic_DNA"/>
</dbReference>
<feature type="compositionally biased region" description="Basic residues" evidence="1">
    <location>
        <begin position="83"/>
        <end position="97"/>
    </location>
</feature>
<gene>
    <name evidence="3" type="ORF">P0025G03.4</name>
    <name evidence="4" type="ORF">P0664F03.37</name>
</gene>
<reference evidence="5" key="3">
    <citation type="journal article" date="2005" name="Nature">
        <title>The map-based sequence of the rice genome.</title>
        <authorList>
            <consortium name="International rice genome sequencing project (IRGSP)"/>
            <person name="Matsumoto T."/>
            <person name="Wu J."/>
            <person name="Kanamori H."/>
            <person name="Katayose Y."/>
            <person name="Fujisawa M."/>
            <person name="Namiki N."/>
            <person name="Mizuno H."/>
            <person name="Yamamoto K."/>
            <person name="Antonio B.A."/>
            <person name="Baba T."/>
            <person name="Sakata K."/>
            <person name="Nagamura Y."/>
            <person name="Aoki H."/>
            <person name="Arikawa K."/>
            <person name="Arita K."/>
            <person name="Bito T."/>
            <person name="Chiden Y."/>
            <person name="Fujitsuka N."/>
            <person name="Fukunaka R."/>
            <person name="Hamada M."/>
            <person name="Harada C."/>
            <person name="Hayashi A."/>
            <person name="Hijishita S."/>
            <person name="Honda M."/>
            <person name="Hosokawa S."/>
            <person name="Ichikawa Y."/>
            <person name="Idonuma A."/>
            <person name="Iijima M."/>
            <person name="Ikeda M."/>
            <person name="Ikeno M."/>
            <person name="Ito K."/>
            <person name="Ito S."/>
            <person name="Ito T."/>
            <person name="Ito Y."/>
            <person name="Ito Y."/>
            <person name="Iwabuchi A."/>
            <person name="Kamiya K."/>
            <person name="Karasawa W."/>
            <person name="Kurita K."/>
            <person name="Katagiri S."/>
            <person name="Kikuta A."/>
            <person name="Kobayashi H."/>
            <person name="Kobayashi N."/>
            <person name="Machita K."/>
            <person name="Maehara T."/>
            <person name="Masukawa M."/>
            <person name="Mizubayashi T."/>
            <person name="Mukai Y."/>
            <person name="Nagasaki H."/>
            <person name="Nagata Y."/>
            <person name="Naito S."/>
            <person name="Nakashima M."/>
            <person name="Nakama Y."/>
            <person name="Nakamichi Y."/>
            <person name="Nakamura M."/>
            <person name="Meguro A."/>
            <person name="Negishi M."/>
            <person name="Ohta I."/>
            <person name="Ohta T."/>
            <person name="Okamoto M."/>
            <person name="Ono N."/>
            <person name="Saji S."/>
            <person name="Sakaguchi M."/>
            <person name="Sakai K."/>
            <person name="Shibata M."/>
            <person name="Shimokawa T."/>
            <person name="Song J."/>
            <person name="Takazaki Y."/>
            <person name="Terasawa K."/>
            <person name="Tsugane M."/>
            <person name="Tsuji K."/>
            <person name="Ueda S."/>
            <person name="Waki K."/>
            <person name="Yamagata H."/>
            <person name="Yamamoto M."/>
            <person name="Yamamoto S."/>
            <person name="Yamane H."/>
            <person name="Yoshiki S."/>
            <person name="Yoshihara R."/>
            <person name="Yukawa K."/>
            <person name="Zhong H."/>
            <person name="Yano M."/>
            <person name="Yuan Q."/>
            <person name="Ouyang S."/>
            <person name="Liu J."/>
            <person name="Jones K.M."/>
            <person name="Gansberger K."/>
            <person name="Moffat K."/>
            <person name="Hill J."/>
            <person name="Bera J."/>
            <person name="Fadrosh D."/>
            <person name="Jin S."/>
            <person name="Johri S."/>
            <person name="Kim M."/>
            <person name="Overton L."/>
            <person name="Reardon M."/>
            <person name="Tsitrin T."/>
            <person name="Vuong H."/>
            <person name="Weaver B."/>
            <person name="Ciecko A."/>
            <person name="Tallon L."/>
            <person name="Jackson J."/>
            <person name="Pai G."/>
            <person name="Aken S.V."/>
            <person name="Utterback T."/>
            <person name="Reidmuller S."/>
            <person name="Feldblyum T."/>
            <person name="Hsiao J."/>
            <person name="Zismann V."/>
            <person name="Iobst S."/>
            <person name="de Vazeille A.R."/>
            <person name="Buell C.R."/>
            <person name="Ying K."/>
            <person name="Li Y."/>
            <person name="Lu T."/>
            <person name="Huang Y."/>
            <person name="Zhao Q."/>
            <person name="Feng Q."/>
            <person name="Zhang L."/>
            <person name="Zhu J."/>
            <person name="Weng Q."/>
            <person name="Mu J."/>
            <person name="Lu Y."/>
            <person name="Fan D."/>
            <person name="Liu Y."/>
            <person name="Guan J."/>
            <person name="Zhang Y."/>
            <person name="Yu S."/>
            <person name="Liu X."/>
            <person name="Zhang Y."/>
            <person name="Hong G."/>
            <person name="Han B."/>
            <person name="Choisne N."/>
            <person name="Demange N."/>
            <person name="Orjeda G."/>
            <person name="Samain S."/>
            <person name="Cattolico L."/>
            <person name="Pelletier E."/>
            <person name="Couloux A."/>
            <person name="Segurens B."/>
            <person name="Wincker P."/>
            <person name="D'Hont A."/>
            <person name="Scarpelli C."/>
            <person name="Weissenbach J."/>
            <person name="Salanoubat M."/>
            <person name="Quetier F."/>
            <person name="Yu Y."/>
            <person name="Kim H.R."/>
            <person name="Rambo T."/>
            <person name="Currie J."/>
            <person name="Collura K."/>
            <person name="Luo M."/>
            <person name="Yang T."/>
            <person name="Ammiraju J.S.S."/>
            <person name="Engler F."/>
            <person name="Soderlund C."/>
            <person name="Wing R.A."/>
            <person name="Palmer L.E."/>
            <person name="de la Bastide M."/>
            <person name="Spiegel L."/>
            <person name="Nascimento L."/>
            <person name="Zutavern T."/>
            <person name="O'Shaughnessy A."/>
            <person name="Dike S."/>
            <person name="Dedhia N."/>
            <person name="Preston R."/>
            <person name="Balija V."/>
            <person name="McCombie W.R."/>
            <person name="Chow T."/>
            <person name="Chen H."/>
            <person name="Chung M."/>
            <person name="Chen C."/>
            <person name="Shaw J."/>
            <person name="Wu H."/>
            <person name="Hsiao K."/>
            <person name="Chao Y."/>
            <person name="Chu M."/>
            <person name="Cheng C."/>
            <person name="Hour A."/>
            <person name="Lee P."/>
            <person name="Lin S."/>
            <person name="Lin Y."/>
            <person name="Liou J."/>
            <person name="Liu S."/>
            <person name="Hsing Y."/>
            <person name="Raghuvanshi S."/>
            <person name="Mohanty A."/>
            <person name="Bharti A.K."/>
            <person name="Gaur A."/>
            <person name="Gupta V."/>
            <person name="Kumar D."/>
            <person name="Ravi V."/>
            <person name="Vij S."/>
            <person name="Kapur A."/>
            <person name="Khurana P."/>
            <person name="Khurana P."/>
            <person name="Khurana J.P."/>
            <person name="Tyagi A.K."/>
            <person name="Gaikwad K."/>
            <person name="Singh A."/>
            <person name="Dalal V."/>
            <person name="Srivastava S."/>
            <person name="Dixit A."/>
            <person name="Pal A.K."/>
            <person name="Ghazi I.A."/>
            <person name="Yadav M."/>
            <person name="Pandit A."/>
            <person name="Bhargava A."/>
            <person name="Sureshbabu K."/>
            <person name="Batra K."/>
            <person name="Sharma T.R."/>
            <person name="Mohapatra T."/>
            <person name="Singh N.K."/>
            <person name="Messing J."/>
            <person name="Nelson A.B."/>
            <person name="Fuks G."/>
            <person name="Kavchok S."/>
            <person name="Keizer G."/>
            <person name="Linton E."/>
            <person name="Llaca V."/>
            <person name="Song R."/>
            <person name="Tanyolac B."/>
            <person name="Young S."/>
            <person name="Ho-Il K."/>
            <person name="Hahn J.H."/>
            <person name="Sangsakoo G."/>
            <person name="Vanavichit A."/>
            <person name="de Mattos Luiz.A.T."/>
            <person name="Zimmer P.D."/>
            <person name="Malone G."/>
            <person name="Dellagostin O."/>
            <person name="de Oliveira A.C."/>
            <person name="Bevan M."/>
            <person name="Bancroft I."/>
            <person name="Minx P."/>
            <person name="Cordum H."/>
            <person name="Wilson R."/>
            <person name="Cheng Z."/>
            <person name="Jin W."/>
            <person name="Jiang J."/>
            <person name="Leong S.A."/>
            <person name="Iwama H."/>
            <person name="Gojobori T."/>
            <person name="Itoh T."/>
            <person name="Niimura Y."/>
            <person name="Fujii Y."/>
            <person name="Habara T."/>
            <person name="Sakai H."/>
            <person name="Sato Y."/>
            <person name="Wilson G."/>
            <person name="Kumar K."/>
            <person name="McCouch S."/>
            <person name="Juretic N."/>
            <person name="Hoen D."/>
            <person name="Wright S."/>
            <person name="Bruskiewich R."/>
            <person name="Bureau T."/>
            <person name="Miyao A."/>
            <person name="Hirochika H."/>
            <person name="Nishikawa T."/>
            <person name="Kadowaki K."/>
            <person name="Sugiura M."/>
            <person name="Burr B."/>
            <person name="Sasaki T."/>
        </authorList>
    </citation>
    <scope>NUCLEOTIDE SEQUENCE [LARGE SCALE GENOMIC DNA]</scope>
    <source>
        <strain evidence="5">cv. Nipponbare</strain>
    </source>
</reference>
<dbReference type="AlphaFoldDB" id="Q656B8"/>
<protein>
    <submittedName>
        <fullName evidence="4">Uncharacterized protein</fullName>
    </submittedName>
</protein>